<feature type="coiled-coil region" evidence="1">
    <location>
        <begin position="1"/>
        <end position="49"/>
    </location>
</feature>
<comment type="caution">
    <text evidence="2">The sequence shown here is derived from an EMBL/GenBank/DDBJ whole genome shotgun (WGS) entry which is preliminary data.</text>
</comment>
<reference evidence="2" key="1">
    <citation type="journal article" date="2015" name="Nature">
        <title>Complex archaea that bridge the gap between prokaryotes and eukaryotes.</title>
        <authorList>
            <person name="Spang A."/>
            <person name="Saw J.H."/>
            <person name="Jorgensen S.L."/>
            <person name="Zaremba-Niedzwiedzka K."/>
            <person name="Martijn J."/>
            <person name="Lind A.E."/>
            <person name="van Eijk R."/>
            <person name="Schleper C."/>
            <person name="Guy L."/>
            <person name="Ettema T.J."/>
        </authorList>
    </citation>
    <scope>NUCLEOTIDE SEQUENCE</scope>
</reference>
<gene>
    <name evidence="2" type="ORF">LCGC14_1670510</name>
</gene>
<feature type="non-terminal residue" evidence="2">
    <location>
        <position position="62"/>
    </location>
</feature>
<keyword evidence="1" id="KW-0175">Coiled coil</keyword>
<dbReference type="AlphaFoldDB" id="A0A0F9KRC7"/>
<name>A0A0F9KRC7_9ZZZZ</name>
<evidence type="ECO:0000313" key="2">
    <source>
        <dbReference type="EMBL" id="KKM17970.1"/>
    </source>
</evidence>
<proteinExistence type="predicted"/>
<dbReference type="EMBL" id="LAZR01014330">
    <property type="protein sequence ID" value="KKM17970.1"/>
    <property type="molecule type" value="Genomic_DNA"/>
</dbReference>
<organism evidence="2">
    <name type="scientific">marine sediment metagenome</name>
    <dbReference type="NCBI Taxonomy" id="412755"/>
    <lineage>
        <taxon>unclassified sequences</taxon>
        <taxon>metagenomes</taxon>
        <taxon>ecological metagenomes</taxon>
    </lineage>
</organism>
<evidence type="ECO:0000256" key="1">
    <source>
        <dbReference type="SAM" id="Coils"/>
    </source>
</evidence>
<protein>
    <submittedName>
        <fullName evidence="2">Uncharacterized protein</fullName>
    </submittedName>
</protein>
<accession>A0A0F9KRC7</accession>
<sequence>MSSYKEDLERAEQDYSDCDDALMEEAEKASQFKKENAQLREQLAEARDVFGDCTRKYLTTQG</sequence>